<gene>
    <name evidence="1" type="ORF">ACFQO8_12005</name>
</gene>
<dbReference type="Proteomes" id="UP001596439">
    <property type="component" value="Unassembled WGS sequence"/>
</dbReference>
<accession>A0ABW2PP17</accession>
<dbReference type="EMBL" id="JBHTCE010000002">
    <property type="protein sequence ID" value="MFC7390869.1"/>
    <property type="molecule type" value="Genomic_DNA"/>
</dbReference>
<proteinExistence type="predicted"/>
<protein>
    <recommendedName>
        <fullName evidence="3">DUF4905 domain-containing protein</fullName>
    </recommendedName>
</protein>
<dbReference type="RefSeq" id="WP_214790383.1">
    <property type="nucleotide sequence ID" value="NZ_JANIEL010000034.1"/>
</dbReference>
<reference evidence="2" key="1">
    <citation type="journal article" date="2019" name="Int. J. Syst. Evol. Microbiol.">
        <title>The Global Catalogue of Microorganisms (GCM) 10K type strain sequencing project: providing services to taxonomists for standard genome sequencing and annotation.</title>
        <authorList>
            <consortium name="The Broad Institute Genomics Platform"/>
            <consortium name="The Broad Institute Genome Sequencing Center for Infectious Disease"/>
            <person name="Wu L."/>
            <person name="Ma J."/>
        </authorList>
    </citation>
    <scope>NUCLEOTIDE SEQUENCE [LARGE SCALE GENOMIC DNA]</scope>
    <source>
        <strain evidence="2">CCUG 55590</strain>
    </source>
</reference>
<name>A0ABW2PP17_9BACL</name>
<keyword evidence="2" id="KW-1185">Reference proteome</keyword>
<evidence type="ECO:0000313" key="1">
    <source>
        <dbReference type="EMBL" id="MFC7390869.1"/>
    </source>
</evidence>
<comment type="caution">
    <text evidence="1">The sequence shown here is derived from an EMBL/GenBank/DDBJ whole genome shotgun (WGS) entry which is preliminary data.</text>
</comment>
<organism evidence="1 2">
    <name type="scientific">Exiguobacterium aestuarii</name>
    <dbReference type="NCBI Taxonomy" id="273527"/>
    <lineage>
        <taxon>Bacteria</taxon>
        <taxon>Bacillati</taxon>
        <taxon>Bacillota</taxon>
        <taxon>Bacilli</taxon>
        <taxon>Bacillales</taxon>
        <taxon>Bacillales Family XII. Incertae Sedis</taxon>
        <taxon>Exiguobacterium</taxon>
    </lineage>
</organism>
<sequence>MYKQTADFQFHQTIEWLERVGEGWMLYLAQTGFLFFDESSQIRWEIDWAWTPCALYVEPNATRAVAWFREKGLYGVIDLQKGQMETHAIPQRFNGDWFSNLHYWQGDDIFLYSAESDVVALNLHDHTFRYSRYEEVPVFGDIIELAYQGTYDFERFTPDTCVTVYDENTHHFLVENVKTNENWRIPYQGDRETVILDQVGETTAITSTESFQLFHREQELFCSSVCADNQLLKVMLLDDRGDRLVVLSAPPRFCHSWLQVFERQES</sequence>
<evidence type="ECO:0000313" key="2">
    <source>
        <dbReference type="Proteomes" id="UP001596439"/>
    </source>
</evidence>
<evidence type="ECO:0008006" key="3">
    <source>
        <dbReference type="Google" id="ProtNLM"/>
    </source>
</evidence>